<gene>
    <name evidence="2" type="ORF">ANANG_G00169130</name>
</gene>
<proteinExistence type="predicted"/>
<organism evidence="2 3">
    <name type="scientific">Anguilla anguilla</name>
    <name type="common">European freshwater eel</name>
    <name type="synonym">Muraena anguilla</name>
    <dbReference type="NCBI Taxonomy" id="7936"/>
    <lineage>
        <taxon>Eukaryota</taxon>
        <taxon>Metazoa</taxon>
        <taxon>Chordata</taxon>
        <taxon>Craniata</taxon>
        <taxon>Vertebrata</taxon>
        <taxon>Euteleostomi</taxon>
        <taxon>Actinopterygii</taxon>
        <taxon>Neopterygii</taxon>
        <taxon>Teleostei</taxon>
        <taxon>Anguilliformes</taxon>
        <taxon>Anguillidae</taxon>
        <taxon>Anguilla</taxon>
    </lineage>
</organism>
<accession>A0A9D3M348</accession>
<feature type="compositionally biased region" description="Low complexity" evidence="1">
    <location>
        <begin position="99"/>
        <end position="114"/>
    </location>
</feature>
<name>A0A9D3M348_ANGAN</name>
<protein>
    <submittedName>
        <fullName evidence="2">Uncharacterized protein</fullName>
    </submittedName>
</protein>
<feature type="compositionally biased region" description="Basic and acidic residues" evidence="1">
    <location>
        <begin position="115"/>
        <end position="162"/>
    </location>
</feature>
<feature type="region of interest" description="Disordered" evidence="1">
    <location>
        <begin position="1"/>
        <end position="162"/>
    </location>
</feature>
<feature type="compositionally biased region" description="Pro residues" evidence="1">
    <location>
        <begin position="77"/>
        <end position="87"/>
    </location>
</feature>
<feature type="compositionally biased region" description="Pro residues" evidence="1">
    <location>
        <begin position="53"/>
        <end position="63"/>
    </location>
</feature>
<dbReference type="EMBL" id="JAFIRN010000009">
    <property type="protein sequence ID" value="KAG5841670.1"/>
    <property type="molecule type" value="Genomic_DNA"/>
</dbReference>
<comment type="caution">
    <text evidence="2">The sequence shown here is derived from an EMBL/GenBank/DDBJ whole genome shotgun (WGS) entry which is preliminary data.</text>
</comment>
<keyword evidence="3" id="KW-1185">Reference proteome</keyword>
<dbReference type="Proteomes" id="UP001044222">
    <property type="component" value="Chromosome 9"/>
</dbReference>
<sequence length="162" mass="17570">MESEEPSAGAGRRAARSRRELPRQPPPPTAWQRRCSPAPAPRGRSLDNRPHGGPVPPRPPLAPPCWATRARHRRRCPPSPSAPPWPPSTHWTGGPTSRPWPAAAGPARAVMATAEDPRREAGRMDPHGAEGREAAELLLSREREERESAGEAERARGEGEGP</sequence>
<evidence type="ECO:0000313" key="3">
    <source>
        <dbReference type="Proteomes" id="UP001044222"/>
    </source>
</evidence>
<evidence type="ECO:0000313" key="2">
    <source>
        <dbReference type="EMBL" id="KAG5841670.1"/>
    </source>
</evidence>
<dbReference type="AlphaFoldDB" id="A0A9D3M348"/>
<evidence type="ECO:0000256" key="1">
    <source>
        <dbReference type="SAM" id="MobiDB-lite"/>
    </source>
</evidence>
<reference evidence="2" key="1">
    <citation type="submission" date="2021-01" db="EMBL/GenBank/DDBJ databases">
        <title>A chromosome-scale assembly of European eel, Anguilla anguilla.</title>
        <authorList>
            <person name="Henkel C."/>
            <person name="Jong-Raadsen S.A."/>
            <person name="Dufour S."/>
            <person name="Weltzien F.-A."/>
            <person name="Palstra A.P."/>
            <person name="Pelster B."/>
            <person name="Spaink H.P."/>
            <person name="Van Den Thillart G.E."/>
            <person name="Jansen H."/>
            <person name="Zahm M."/>
            <person name="Klopp C."/>
            <person name="Cedric C."/>
            <person name="Louis A."/>
            <person name="Berthelot C."/>
            <person name="Parey E."/>
            <person name="Roest Crollius H."/>
            <person name="Montfort J."/>
            <person name="Robinson-Rechavi M."/>
            <person name="Bucao C."/>
            <person name="Bouchez O."/>
            <person name="Gislard M."/>
            <person name="Lluch J."/>
            <person name="Milhes M."/>
            <person name="Lampietro C."/>
            <person name="Lopez Roques C."/>
            <person name="Donnadieu C."/>
            <person name="Braasch I."/>
            <person name="Desvignes T."/>
            <person name="Postlethwait J."/>
            <person name="Bobe J."/>
            <person name="Guiguen Y."/>
            <person name="Dirks R."/>
        </authorList>
    </citation>
    <scope>NUCLEOTIDE SEQUENCE</scope>
    <source>
        <strain evidence="2">Tag_6206</strain>
        <tissue evidence="2">Liver</tissue>
    </source>
</reference>